<organism evidence="1 2">
    <name type="scientific">Kriegella aquimaris</name>
    <dbReference type="NCBI Taxonomy" id="192904"/>
    <lineage>
        <taxon>Bacteria</taxon>
        <taxon>Pseudomonadati</taxon>
        <taxon>Bacteroidota</taxon>
        <taxon>Flavobacteriia</taxon>
        <taxon>Flavobacteriales</taxon>
        <taxon>Flavobacteriaceae</taxon>
        <taxon>Kriegella</taxon>
    </lineage>
</organism>
<proteinExistence type="predicted"/>
<dbReference type="Proteomes" id="UP000199440">
    <property type="component" value="Unassembled WGS sequence"/>
</dbReference>
<sequence length="337" mass="39157">MTVKLLCWNMEWMNDLFDGDGNFHADDHKPQHSRSTTVLERRKDLSGVIDELQPEIIVIIEGQNRTKELQLFFDEDVTGTWETYIQATKGSTQCIGIAIRTDTDKFDDQNPIINYNTVNNVVFDDFQLDNENDGIIEIYKYERKPLYSEVKLKNGERFRILGLHLKSKGIFDLLEWGKWWEKSISNRRKIFASAVHLRTDFIEPYLTNDDTKNIPLIVCGDVNDGPGYDVSEKKILGSGIEKLMGDIWKPQFILGNAIYDTEQKLDVSTTRFADPIFNFNYNYHYVWLDHILYSKNRLGWTSNGQIIKKMQNGNIWSEYPHASDHQPVSVDITLESD</sequence>
<keyword evidence="2" id="KW-1185">Reference proteome</keyword>
<dbReference type="GO" id="GO:0004519">
    <property type="term" value="F:endonuclease activity"/>
    <property type="evidence" value="ECO:0007669"/>
    <property type="project" value="UniProtKB-KW"/>
</dbReference>
<keyword evidence="1" id="KW-0255">Endonuclease</keyword>
<dbReference type="AlphaFoldDB" id="A0A1G9LQ31"/>
<keyword evidence="1" id="KW-0269">Exonuclease</keyword>
<dbReference type="RefSeq" id="WP_143017580.1">
    <property type="nucleotide sequence ID" value="NZ_FNGV01000002.1"/>
</dbReference>
<dbReference type="SUPFAM" id="SSF56219">
    <property type="entry name" value="DNase I-like"/>
    <property type="match status" value="1"/>
</dbReference>
<dbReference type="GO" id="GO:0004527">
    <property type="term" value="F:exonuclease activity"/>
    <property type="evidence" value="ECO:0007669"/>
    <property type="project" value="UniProtKB-KW"/>
</dbReference>
<evidence type="ECO:0000313" key="1">
    <source>
        <dbReference type="EMBL" id="SDL63595.1"/>
    </source>
</evidence>
<dbReference type="EMBL" id="FNGV01000002">
    <property type="protein sequence ID" value="SDL63595.1"/>
    <property type="molecule type" value="Genomic_DNA"/>
</dbReference>
<name>A0A1G9LQ31_9FLAO</name>
<protein>
    <submittedName>
        <fullName evidence="1">Endonuclease/Exonuclease/phosphatase family protein</fullName>
    </submittedName>
</protein>
<reference evidence="2" key="1">
    <citation type="submission" date="2016-10" db="EMBL/GenBank/DDBJ databases">
        <authorList>
            <person name="Varghese N."/>
            <person name="Submissions S."/>
        </authorList>
    </citation>
    <scope>NUCLEOTIDE SEQUENCE [LARGE SCALE GENOMIC DNA]</scope>
    <source>
        <strain evidence="2">DSM 19886</strain>
    </source>
</reference>
<dbReference type="OrthoDB" id="6199360at2"/>
<gene>
    <name evidence="1" type="ORF">SAMN04488514_102153</name>
</gene>
<dbReference type="Gene3D" id="3.60.10.10">
    <property type="entry name" value="Endonuclease/exonuclease/phosphatase"/>
    <property type="match status" value="1"/>
</dbReference>
<evidence type="ECO:0000313" key="2">
    <source>
        <dbReference type="Proteomes" id="UP000199440"/>
    </source>
</evidence>
<keyword evidence="1" id="KW-0540">Nuclease</keyword>
<keyword evidence="1" id="KW-0378">Hydrolase</keyword>
<dbReference type="InterPro" id="IPR036691">
    <property type="entry name" value="Endo/exonu/phosph_ase_sf"/>
</dbReference>
<dbReference type="STRING" id="192904.SAMN04488514_102153"/>
<accession>A0A1G9LQ31</accession>